<sequence>MPHFYPATKTMELFNDCIERDQGSAYRVWLGKVLPHIEDAYREGDGGFRSHLGISLIGQECSRAIFYGWRWATKPHFNGKTLRLFNRGHLEEGRFVALLLTAGMQVIQQDENGSQYRVSYLNGHFGSAIDGIVIGCPDMPQPSTPILTEMKTHNNDSFKKLVVNGVMESKWEHYVQMQEYMLYYGLPAALYIAVNKNTDEIWAELVPFDKETAERYKDRGFVIALAECPPPKINESKSYYKCKWCDHKAVCHNNKMPEVNCRTCKHSYPLEDGTWRCAIKLASATAYITDGTEGVLTKEDQMAACGQYEAADYYGE</sequence>
<evidence type="ECO:0000313" key="2">
    <source>
        <dbReference type="Proteomes" id="UP000033025"/>
    </source>
</evidence>
<name>A0A0E3JIZ7_9CAUD</name>
<dbReference type="RefSeq" id="YP_009219320.1">
    <property type="nucleotide sequence ID" value="NC_029021.1"/>
</dbReference>
<dbReference type="GeneID" id="26645495"/>
<keyword evidence="2" id="KW-1185">Reference proteome</keyword>
<dbReference type="KEGG" id="vg:26645495"/>
<proteinExistence type="predicted"/>
<dbReference type="InterPro" id="IPR011604">
    <property type="entry name" value="PDDEXK-like_dom_sf"/>
</dbReference>
<dbReference type="Gene3D" id="3.90.320.10">
    <property type="match status" value="1"/>
</dbReference>
<protein>
    <recommendedName>
        <fullName evidence="3">Exonuclease</fullName>
    </recommendedName>
</protein>
<reference evidence="1 2" key="1">
    <citation type="journal article" date="2015" name="Genome Announc.">
        <title>Complete Genome Sequences of Four Novel Escherichia coli Bacteriophages Belonging to New Phage Groups.</title>
        <authorList>
            <person name="Carstens A.B."/>
            <person name="Kot W."/>
            <person name="Hansen L.H."/>
        </authorList>
    </citation>
    <scope>NUCLEOTIDE SEQUENCE [LARGE SCALE GENOMIC DNA]</scope>
</reference>
<reference evidence="2" key="2">
    <citation type="submission" date="2015-01" db="EMBL/GenBank/DDBJ databases">
        <title>Complete sequence of three novel 9g-like phages.</title>
        <authorList>
            <person name="Carstens A.B."/>
            <person name="Hansen L.H."/>
            <person name="Kot W."/>
        </authorList>
    </citation>
    <scope>NUCLEOTIDE SEQUENCE [LARGE SCALE GENOMIC DNA]</scope>
</reference>
<dbReference type="EMBL" id="KP719134">
    <property type="protein sequence ID" value="AKA61080.1"/>
    <property type="molecule type" value="Genomic_DNA"/>
</dbReference>
<dbReference type="OrthoDB" id="3242at10239"/>
<dbReference type="Proteomes" id="UP000033025">
    <property type="component" value="Segment"/>
</dbReference>
<evidence type="ECO:0008006" key="3">
    <source>
        <dbReference type="Google" id="ProtNLM"/>
    </source>
</evidence>
<organism evidence="1 2">
    <name type="scientific">Enterobacteria phage JenK1</name>
    <dbReference type="NCBI Taxonomy" id="1610836"/>
    <lineage>
        <taxon>Viruses</taxon>
        <taxon>Duplodnaviria</taxon>
        <taxon>Heunggongvirae</taxon>
        <taxon>Uroviricota</taxon>
        <taxon>Caudoviricetes</taxon>
        <taxon>Queuovirinae</taxon>
        <taxon>Nonagvirus</taxon>
        <taxon>Nonagvirus JenK1</taxon>
    </lineage>
</organism>
<evidence type="ECO:0000313" key="1">
    <source>
        <dbReference type="EMBL" id="AKA61080.1"/>
    </source>
</evidence>
<accession>A0A0E3JIZ7</accession>